<gene>
    <name evidence="1" type="ORF">US19_C0033G0005</name>
</gene>
<organism evidence="1 2">
    <name type="scientific">Candidatus Daviesbacteria bacterium GW2011_GWB1_36_5</name>
    <dbReference type="NCBI Taxonomy" id="1618426"/>
    <lineage>
        <taxon>Bacteria</taxon>
        <taxon>Candidatus Daviesiibacteriota</taxon>
    </lineage>
</organism>
<dbReference type="EMBL" id="LBSA01000033">
    <property type="protein sequence ID" value="KKQ08015.1"/>
    <property type="molecule type" value="Genomic_DNA"/>
</dbReference>
<sequence length="333" mass="38457">MVESVEQTWSDFMKRGREARELVKLAIDPEVLPFFQERAIQTLLAPSISQLPFRVNQFFSLNTYAGHEDKWLSDVSASSATYIANLIPEYIEQAQQQRSNGEGALIAYNSIIPRLLDKLPAEEAEKLFGQFAINDLFSYWNMDFASGYGPLRDLYSSPIQEVWKRKGAERMHSVIQEEIRGRTKPRAEHENAYSCYSNILGLLLYSNEGLPVSREFYQDEIAFMTLLGTGNIVDIHHTGQVLDLLEDASIKHRFARRQILGGKPDDWDRFRVNSTERASEAKRVIEEFPEDQELRAYLEAQLEDWPAKAGELMQRQSQIDQEELEVRTRMRTL</sequence>
<proteinExistence type="predicted"/>
<name>A0A0G0F2Y6_9BACT</name>
<reference evidence="1 2" key="1">
    <citation type="journal article" date="2015" name="Nature">
        <title>rRNA introns, odd ribosomes, and small enigmatic genomes across a large radiation of phyla.</title>
        <authorList>
            <person name="Brown C.T."/>
            <person name="Hug L.A."/>
            <person name="Thomas B.C."/>
            <person name="Sharon I."/>
            <person name="Castelle C.J."/>
            <person name="Singh A."/>
            <person name="Wilkins M.J."/>
            <person name="Williams K.H."/>
            <person name="Banfield J.F."/>
        </authorList>
    </citation>
    <scope>NUCLEOTIDE SEQUENCE [LARGE SCALE GENOMIC DNA]</scope>
</reference>
<protein>
    <submittedName>
        <fullName evidence="1">Uncharacterized protein</fullName>
    </submittedName>
</protein>
<accession>A0A0G0F2Y6</accession>
<evidence type="ECO:0000313" key="1">
    <source>
        <dbReference type="EMBL" id="KKQ08015.1"/>
    </source>
</evidence>
<dbReference type="AlphaFoldDB" id="A0A0G0F2Y6"/>
<evidence type="ECO:0000313" key="2">
    <source>
        <dbReference type="Proteomes" id="UP000034492"/>
    </source>
</evidence>
<dbReference type="Proteomes" id="UP000034492">
    <property type="component" value="Unassembled WGS sequence"/>
</dbReference>
<comment type="caution">
    <text evidence="1">The sequence shown here is derived from an EMBL/GenBank/DDBJ whole genome shotgun (WGS) entry which is preliminary data.</text>
</comment>